<name>A0A1M6X9Q1_9FIRM</name>
<sequence length="260" mass="29430">MRNLLLCEFKKLKRKKFVSFVVLAAFVFPILGSALVAGSSSTNFSDMISFVHEGSGFLLLMPLLVILAANLFFSEQDNDTLKNLLCIPVSKELLVFVKLLVLLIFSVVFQIVGFVVNTGISLLYHIPLTDFNLQFALTAATGILLWAAALPCIVLVIWFNKSYILSVIIVFFYTLLNYAMHFSDAVLMQPLGFNAGTLMPIPMIFRWLYQFYTPVGEIQTAFYNRFSLYFASTTACFIVLLLEAAVCTFLMIRIYRRREV</sequence>
<proteinExistence type="predicted"/>
<dbReference type="Pfam" id="PF12730">
    <property type="entry name" value="ABC2_membrane_4"/>
    <property type="match status" value="1"/>
</dbReference>
<feature type="transmembrane region" description="Helical" evidence="1">
    <location>
        <begin position="93"/>
        <end position="123"/>
    </location>
</feature>
<feature type="transmembrane region" description="Helical" evidence="1">
    <location>
        <begin position="135"/>
        <end position="157"/>
    </location>
</feature>
<dbReference type="Proteomes" id="UP000184386">
    <property type="component" value="Unassembled WGS sequence"/>
</dbReference>
<protein>
    <submittedName>
        <fullName evidence="2">Bacitracin transport system permease protein</fullName>
    </submittedName>
</protein>
<keyword evidence="1" id="KW-0812">Transmembrane</keyword>
<keyword evidence="3" id="KW-1185">Reference proteome</keyword>
<organism evidence="2 3">
    <name type="scientific">Anaerocolumna jejuensis DSM 15929</name>
    <dbReference type="NCBI Taxonomy" id="1121322"/>
    <lineage>
        <taxon>Bacteria</taxon>
        <taxon>Bacillati</taxon>
        <taxon>Bacillota</taxon>
        <taxon>Clostridia</taxon>
        <taxon>Lachnospirales</taxon>
        <taxon>Lachnospiraceae</taxon>
        <taxon>Anaerocolumna</taxon>
    </lineage>
</organism>
<feature type="transmembrane region" description="Helical" evidence="1">
    <location>
        <begin position="20"/>
        <end position="38"/>
    </location>
</feature>
<dbReference type="AlphaFoldDB" id="A0A1M6X9Q1"/>
<evidence type="ECO:0000313" key="2">
    <source>
        <dbReference type="EMBL" id="SHL02732.1"/>
    </source>
</evidence>
<evidence type="ECO:0000313" key="3">
    <source>
        <dbReference type="Proteomes" id="UP000184386"/>
    </source>
</evidence>
<feature type="transmembrane region" description="Helical" evidence="1">
    <location>
        <begin position="229"/>
        <end position="252"/>
    </location>
</feature>
<evidence type="ECO:0000256" key="1">
    <source>
        <dbReference type="SAM" id="Phobius"/>
    </source>
</evidence>
<accession>A0A1M6X9Q1</accession>
<keyword evidence="1" id="KW-1133">Transmembrane helix</keyword>
<dbReference type="EMBL" id="FRAC01000022">
    <property type="protein sequence ID" value="SHL02732.1"/>
    <property type="molecule type" value="Genomic_DNA"/>
</dbReference>
<feature type="transmembrane region" description="Helical" evidence="1">
    <location>
        <begin position="163"/>
        <end position="179"/>
    </location>
</feature>
<reference evidence="2 3" key="1">
    <citation type="submission" date="2016-11" db="EMBL/GenBank/DDBJ databases">
        <authorList>
            <person name="Jaros S."/>
            <person name="Januszkiewicz K."/>
            <person name="Wedrychowicz H."/>
        </authorList>
    </citation>
    <scope>NUCLEOTIDE SEQUENCE [LARGE SCALE GENOMIC DNA]</scope>
    <source>
        <strain evidence="2 3">DSM 15929</strain>
    </source>
</reference>
<feature type="transmembrane region" description="Helical" evidence="1">
    <location>
        <begin position="50"/>
        <end position="73"/>
    </location>
</feature>
<dbReference type="OrthoDB" id="2584645at2"/>
<keyword evidence="1" id="KW-0472">Membrane</keyword>
<dbReference type="RefSeq" id="WP_084124483.1">
    <property type="nucleotide sequence ID" value="NZ_FRAC01000022.1"/>
</dbReference>
<gene>
    <name evidence="2" type="ORF">SAMN02745136_03891</name>
</gene>
<dbReference type="STRING" id="1121322.SAMN02745136_03891"/>